<evidence type="ECO:0000313" key="3">
    <source>
        <dbReference type="Proteomes" id="UP000308054"/>
    </source>
</evidence>
<dbReference type="SUPFAM" id="SSF141868">
    <property type="entry name" value="EAL domain-like"/>
    <property type="match status" value="1"/>
</dbReference>
<dbReference type="CDD" id="cd01948">
    <property type="entry name" value="EAL"/>
    <property type="match status" value="1"/>
</dbReference>
<name>A0A4S2H5G4_9PROT</name>
<comment type="caution">
    <text evidence="2">The sequence shown here is derived from an EMBL/GenBank/DDBJ whole genome shotgun (WGS) entry which is preliminary data.</text>
</comment>
<protein>
    <submittedName>
        <fullName evidence="2">EAL domain-containing protein</fullName>
    </submittedName>
</protein>
<evidence type="ECO:0000313" key="2">
    <source>
        <dbReference type="EMBL" id="TGY90783.1"/>
    </source>
</evidence>
<dbReference type="InterPro" id="IPR050706">
    <property type="entry name" value="Cyclic-di-GMP_PDE-like"/>
</dbReference>
<feature type="domain" description="EAL" evidence="1">
    <location>
        <begin position="1"/>
        <end position="233"/>
    </location>
</feature>
<reference evidence="2 3" key="1">
    <citation type="journal article" date="2017" name="Int. J. Syst. Evol. Microbiol.">
        <title>Marinicauda algicola sp. nov., isolated from a marine red alga Rhodosorus marinus.</title>
        <authorList>
            <person name="Jeong S.E."/>
            <person name="Jeon S.H."/>
            <person name="Chun B.H."/>
            <person name="Kim D.W."/>
            <person name="Jeon C.O."/>
        </authorList>
    </citation>
    <scope>NUCLEOTIDE SEQUENCE [LARGE SCALE GENOMIC DNA]</scope>
    <source>
        <strain evidence="2 3">JCM 31718</strain>
    </source>
</reference>
<dbReference type="Gene3D" id="3.20.20.450">
    <property type="entry name" value="EAL domain"/>
    <property type="match status" value="1"/>
</dbReference>
<dbReference type="SMART" id="SM00052">
    <property type="entry name" value="EAL"/>
    <property type="match status" value="1"/>
</dbReference>
<accession>A0A4S2H5G4</accession>
<proteinExistence type="predicted"/>
<dbReference type="Proteomes" id="UP000308054">
    <property type="component" value="Unassembled WGS sequence"/>
</dbReference>
<dbReference type="Pfam" id="PF00563">
    <property type="entry name" value="EAL"/>
    <property type="match status" value="1"/>
</dbReference>
<dbReference type="PANTHER" id="PTHR33121:SF15">
    <property type="entry name" value="BLUE LIGHT- AND TEMPERATURE-REGULATED ANTIREPRESSOR BLUF"/>
    <property type="match status" value="1"/>
</dbReference>
<dbReference type="InterPro" id="IPR035919">
    <property type="entry name" value="EAL_sf"/>
</dbReference>
<evidence type="ECO:0000259" key="1">
    <source>
        <dbReference type="PROSITE" id="PS50883"/>
    </source>
</evidence>
<dbReference type="GO" id="GO:0071111">
    <property type="term" value="F:cyclic-guanylate-specific phosphodiesterase activity"/>
    <property type="evidence" value="ECO:0007669"/>
    <property type="project" value="InterPro"/>
</dbReference>
<dbReference type="InterPro" id="IPR001633">
    <property type="entry name" value="EAL_dom"/>
</dbReference>
<organism evidence="2 3">
    <name type="scientific">Marinicauda algicola</name>
    <dbReference type="NCBI Taxonomy" id="2029849"/>
    <lineage>
        <taxon>Bacteria</taxon>
        <taxon>Pseudomonadati</taxon>
        <taxon>Pseudomonadota</taxon>
        <taxon>Alphaproteobacteria</taxon>
        <taxon>Maricaulales</taxon>
        <taxon>Maricaulaceae</taxon>
        <taxon>Marinicauda</taxon>
    </lineage>
</organism>
<sequence>MKFAFQPIIDARAQTVFAQEALVRGADGEGAGAILALVDKANLHAFDRKCRIGAVKAAARLMGPQDGLLSVNTLPNSVYDPETCLRTTIAAAEAAGFPVERIMFEMTEHEAIIDLDHFVTIVKSYKDMGFTTAIDDFGAGSSGLTLFARVLPDVIKIDRALVDGIADNEVQRAIVGNLAELCAKLSVKVIAEGIERRQDFEALGELGIALFQGYYFARPVLESVVRPALPAAA</sequence>
<dbReference type="AlphaFoldDB" id="A0A4S2H5G4"/>
<dbReference type="OrthoDB" id="9814202at2"/>
<gene>
    <name evidence="2" type="ORF">E5163_05500</name>
</gene>
<dbReference type="EMBL" id="SRXW01000001">
    <property type="protein sequence ID" value="TGY90783.1"/>
    <property type="molecule type" value="Genomic_DNA"/>
</dbReference>
<dbReference type="PANTHER" id="PTHR33121">
    <property type="entry name" value="CYCLIC DI-GMP PHOSPHODIESTERASE PDEF"/>
    <property type="match status" value="1"/>
</dbReference>
<dbReference type="PROSITE" id="PS50883">
    <property type="entry name" value="EAL"/>
    <property type="match status" value="1"/>
</dbReference>
<keyword evidence="3" id="KW-1185">Reference proteome</keyword>